<evidence type="ECO:0000313" key="3">
    <source>
        <dbReference type="Proteomes" id="UP000635477"/>
    </source>
</evidence>
<accession>A0A8H4U2I2</accession>
<evidence type="ECO:0000256" key="1">
    <source>
        <dbReference type="SAM" id="MobiDB-lite"/>
    </source>
</evidence>
<dbReference type="Proteomes" id="UP000635477">
    <property type="component" value="Unassembled WGS sequence"/>
</dbReference>
<dbReference type="EMBL" id="JABEYC010001172">
    <property type="protein sequence ID" value="KAF4968274.1"/>
    <property type="molecule type" value="Genomic_DNA"/>
</dbReference>
<feature type="region of interest" description="Disordered" evidence="1">
    <location>
        <begin position="1"/>
        <end position="35"/>
    </location>
</feature>
<organism evidence="2 3">
    <name type="scientific">Fusarium zealandicum</name>
    <dbReference type="NCBI Taxonomy" id="1053134"/>
    <lineage>
        <taxon>Eukaryota</taxon>
        <taxon>Fungi</taxon>
        <taxon>Dikarya</taxon>
        <taxon>Ascomycota</taxon>
        <taxon>Pezizomycotina</taxon>
        <taxon>Sordariomycetes</taxon>
        <taxon>Hypocreomycetidae</taxon>
        <taxon>Hypocreales</taxon>
        <taxon>Nectriaceae</taxon>
        <taxon>Fusarium</taxon>
        <taxon>Fusarium staphyleae species complex</taxon>
    </lineage>
</organism>
<comment type="caution">
    <text evidence="2">The sequence shown here is derived from an EMBL/GenBank/DDBJ whole genome shotgun (WGS) entry which is preliminary data.</text>
</comment>
<gene>
    <name evidence="2" type="ORF">FZEAL_10412</name>
</gene>
<evidence type="ECO:0000313" key="2">
    <source>
        <dbReference type="EMBL" id="KAF4968274.1"/>
    </source>
</evidence>
<dbReference type="AlphaFoldDB" id="A0A8H4U2I2"/>
<proteinExistence type="predicted"/>
<reference evidence="2" key="1">
    <citation type="journal article" date="2020" name="BMC Genomics">
        <title>Correction to: Identification and distribution of gene clusters required for synthesis of sphingolipid metabolism inhibitors in diverse species of the filamentous fungus Fusarium.</title>
        <authorList>
            <person name="Kim H.S."/>
            <person name="Lohmar J.M."/>
            <person name="Busman M."/>
            <person name="Brown D.W."/>
            <person name="Naumann T.A."/>
            <person name="Divon H.H."/>
            <person name="Lysoe E."/>
            <person name="Uhlig S."/>
            <person name="Proctor R.H."/>
        </authorList>
    </citation>
    <scope>NUCLEOTIDE SEQUENCE</scope>
    <source>
        <strain evidence="2">NRRL 22465</strain>
    </source>
</reference>
<reference evidence="2" key="2">
    <citation type="submission" date="2020-05" db="EMBL/GenBank/DDBJ databases">
        <authorList>
            <person name="Kim H.-S."/>
            <person name="Proctor R.H."/>
            <person name="Brown D.W."/>
        </authorList>
    </citation>
    <scope>NUCLEOTIDE SEQUENCE</scope>
    <source>
        <strain evidence="2">NRRL 22465</strain>
    </source>
</reference>
<protein>
    <submittedName>
        <fullName evidence="2">Uncharacterized protein</fullName>
    </submittedName>
</protein>
<keyword evidence="3" id="KW-1185">Reference proteome</keyword>
<sequence length="111" mass="12505">MTSPPRELPHRTRPSANRRDPRQTHDINSPNDMVMDTDDYIGVPNEPEKVAIIDPDTLEHGEADQLQDLPMANDRAYPRLHPDNILCCSPRLAHHLTDHIVRDAALPSSTS</sequence>
<name>A0A8H4U2I2_9HYPO</name>